<dbReference type="Gene3D" id="3.40.980.10">
    <property type="entry name" value="MoaB/Mog-like domain"/>
    <property type="match status" value="1"/>
</dbReference>
<dbReference type="OrthoDB" id="1900983at2"/>
<organism evidence="2 3">
    <name type="scientific">Fonticella tunisiensis</name>
    <dbReference type="NCBI Taxonomy" id="1096341"/>
    <lineage>
        <taxon>Bacteria</taxon>
        <taxon>Bacillati</taxon>
        <taxon>Bacillota</taxon>
        <taxon>Clostridia</taxon>
        <taxon>Eubacteriales</taxon>
        <taxon>Clostridiaceae</taxon>
        <taxon>Fonticella</taxon>
    </lineage>
</organism>
<dbReference type="AlphaFoldDB" id="A0A4R7KRA2"/>
<reference evidence="2 3" key="1">
    <citation type="submission" date="2019-03" db="EMBL/GenBank/DDBJ databases">
        <title>Genomic Encyclopedia of Type Strains, Phase IV (KMG-IV): sequencing the most valuable type-strain genomes for metagenomic binning, comparative biology and taxonomic classification.</title>
        <authorList>
            <person name="Goeker M."/>
        </authorList>
    </citation>
    <scope>NUCLEOTIDE SEQUENCE [LARGE SCALE GENOMIC DNA]</scope>
    <source>
        <strain evidence="2 3">DSM 24455</strain>
    </source>
</reference>
<dbReference type="InterPro" id="IPR001453">
    <property type="entry name" value="MoaB/Mog_dom"/>
</dbReference>
<gene>
    <name evidence="2" type="ORF">EDD71_10580</name>
</gene>
<keyword evidence="3" id="KW-1185">Reference proteome</keyword>
<name>A0A4R7KRA2_9CLOT</name>
<sequence>MVDKVFIIPTGDEILNGTVIDTNSSAIMEMLLENFPACEITRTRPVYDLEEEIIEKLDRCVEKGGDLIFLIGGSGGGHRYIPTLGKDYTHSALTAYLSNVECREIYGPNGHLWSKLVVGEKLKSLIVTVPGPFVEAVAAAKAAIEIIKSGERNLNVLVEATSKAVFSQYPSGGEII</sequence>
<dbReference type="Proteomes" id="UP000295325">
    <property type="component" value="Unassembled WGS sequence"/>
</dbReference>
<dbReference type="SMART" id="SM00852">
    <property type="entry name" value="MoCF_biosynth"/>
    <property type="match status" value="1"/>
</dbReference>
<evidence type="ECO:0000313" key="3">
    <source>
        <dbReference type="Proteomes" id="UP000295325"/>
    </source>
</evidence>
<dbReference type="InterPro" id="IPR036425">
    <property type="entry name" value="MoaB/Mog-like_dom_sf"/>
</dbReference>
<dbReference type="RefSeq" id="WP_133627534.1">
    <property type="nucleotide sequence ID" value="NZ_SOAZ01000005.1"/>
</dbReference>
<dbReference type="Pfam" id="PF00994">
    <property type="entry name" value="MoCF_biosynth"/>
    <property type="match status" value="1"/>
</dbReference>
<proteinExistence type="predicted"/>
<feature type="domain" description="MoaB/Mog" evidence="1">
    <location>
        <begin position="6"/>
        <end position="150"/>
    </location>
</feature>
<accession>A0A4R7KRA2</accession>
<evidence type="ECO:0000259" key="1">
    <source>
        <dbReference type="SMART" id="SM00852"/>
    </source>
</evidence>
<evidence type="ECO:0000313" key="2">
    <source>
        <dbReference type="EMBL" id="TDT61901.1"/>
    </source>
</evidence>
<dbReference type="SUPFAM" id="SSF53218">
    <property type="entry name" value="Molybdenum cofactor biosynthesis proteins"/>
    <property type="match status" value="1"/>
</dbReference>
<protein>
    <submittedName>
        <fullName evidence="2">Putative molybdopterin binding protein</fullName>
    </submittedName>
</protein>
<comment type="caution">
    <text evidence="2">The sequence shown here is derived from an EMBL/GenBank/DDBJ whole genome shotgun (WGS) entry which is preliminary data.</text>
</comment>
<dbReference type="EMBL" id="SOAZ01000005">
    <property type="protein sequence ID" value="TDT61901.1"/>
    <property type="molecule type" value="Genomic_DNA"/>
</dbReference>